<gene>
    <name evidence="1" type="ORF">R3W88_024517</name>
</gene>
<proteinExistence type="predicted"/>
<evidence type="ECO:0000313" key="2">
    <source>
        <dbReference type="Proteomes" id="UP001311915"/>
    </source>
</evidence>
<keyword evidence="2" id="KW-1185">Reference proteome</keyword>
<organism evidence="1 2">
    <name type="scientific">Solanum pinnatisectum</name>
    <name type="common">tansyleaf nightshade</name>
    <dbReference type="NCBI Taxonomy" id="50273"/>
    <lineage>
        <taxon>Eukaryota</taxon>
        <taxon>Viridiplantae</taxon>
        <taxon>Streptophyta</taxon>
        <taxon>Embryophyta</taxon>
        <taxon>Tracheophyta</taxon>
        <taxon>Spermatophyta</taxon>
        <taxon>Magnoliopsida</taxon>
        <taxon>eudicotyledons</taxon>
        <taxon>Gunneridae</taxon>
        <taxon>Pentapetalae</taxon>
        <taxon>asterids</taxon>
        <taxon>lamiids</taxon>
        <taxon>Solanales</taxon>
        <taxon>Solanaceae</taxon>
        <taxon>Solanoideae</taxon>
        <taxon>Solaneae</taxon>
        <taxon>Solanum</taxon>
    </lineage>
</organism>
<accession>A0AAV9M0S3</accession>
<name>A0AAV9M0S3_9SOLN</name>
<protein>
    <submittedName>
        <fullName evidence="1">Uncharacterized protein</fullName>
    </submittedName>
</protein>
<sequence length="190" mass="22250">MRGLSNHDFQGIQSRVTMIRTQLKELQEQMRYVQDDNQVEQYQMEKRLKTQLEKWRNIEESATKQKARVLWLKEGDSNTTYFHACMKHKQAQNHITRLTDAVGTIIQDAKGIQKEILSFYRALLGTAAKQLTPVQPHIMELGPVLNREQQLALIAKVTTEDVYNALLLFRIIKPQEVMVLMLYFIRRHGL</sequence>
<evidence type="ECO:0000313" key="1">
    <source>
        <dbReference type="EMBL" id="KAK4731529.1"/>
    </source>
</evidence>
<dbReference type="EMBL" id="JAWPEI010000003">
    <property type="protein sequence ID" value="KAK4731529.1"/>
    <property type="molecule type" value="Genomic_DNA"/>
</dbReference>
<dbReference type="Proteomes" id="UP001311915">
    <property type="component" value="Unassembled WGS sequence"/>
</dbReference>
<reference evidence="1 2" key="1">
    <citation type="submission" date="2023-10" db="EMBL/GenBank/DDBJ databases">
        <title>Genome-Wide Identification Analysis in wild type Solanum Pinnatisectum Reveals Some Genes Defensing Phytophthora Infestans.</title>
        <authorList>
            <person name="Sun C."/>
        </authorList>
    </citation>
    <scope>NUCLEOTIDE SEQUENCE [LARGE SCALE GENOMIC DNA]</scope>
    <source>
        <strain evidence="1">LQN</strain>
        <tissue evidence="1">Leaf</tissue>
    </source>
</reference>
<dbReference type="AlphaFoldDB" id="A0AAV9M0S3"/>
<comment type="caution">
    <text evidence="1">The sequence shown here is derived from an EMBL/GenBank/DDBJ whole genome shotgun (WGS) entry which is preliminary data.</text>
</comment>